<evidence type="ECO:0000313" key="2">
    <source>
        <dbReference type="Proteomes" id="UP001151760"/>
    </source>
</evidence>
<reference evidence="1" key="2">
    <citation type="submission" date="2022-01" db="EMBL/GenBank/DDBJ databases">
        <authorList>
            <person name="Yamashiro T."/>
            <person name="Shiraishi A."/>
            <person name="Satake H."/>
            <person name="Nakayama K."/>
        </authorList>
    </citation>
    <scope>NUCLEOTIDE SEQUENCE</scope>
</reference>
<dbReference type="InterPro" id="IPR038071">
    <property type="entry name" value="UROD/MetE-like_sf"/>
</dbReference>
<sequence length="721" mass="81079">MVLRPLCSGNAYVYQEKNANNILDSFKIIVKREDSYDKEVSKDPFNIYDLLNRHKKEVGNSGMESSIPYPPGFTPEKVNVTFEQEAQEVQGEECIRSHHNSDRCSSRVFEEVEKSDINIQSDGRVIRDIRKEGGSILDIFDEMIKVGQTMGFTMDGCTKDMEKIIGSNGGHEVIYASSLSIVEWGNVVVMGDFNEVRCIRDVKNKLSDIDKLLDQGGVTDDVLLSCMEAMKQLQELNSSVNYDFVQKAKVSDLETSVSDEEIRKAIWGCGENKSPGPDGFTFEFFRKFWTVVGPDFCIAFVKWLFEQGLKQGDPLAPFLFILIMESLHLSFNRAVEPDTVKKYIDSMYNSSPLLFLLFAVNVRRKGLFVLKDVRNLLDEFFLPRADVLRGGVKNIPIKVNIFVGKLALDTFFLLERISVLLRMSLLIVSVIVPTVVMRFLKDTFHLFFNCSLARDVTRLFVLGYLLGANGDEKMKIKEINKDREKRQILMLLQCQDEDLLQSTRIQRSPSKIHADKNVIRAISSTLDIRDTIKAFFAANAAALASRKSSPRVNNEAVQKAAALRGSDQRRATNVSARLDAQQNKLNLPIVPTTTIGSFPPTIELRRSSPRVNNEAVQNLLSISRIVHLIRGRKCNSERIILLDTQHVYSLSILADMIRLDGSSTISVLGGGESLPAELTHELMSIQLGVLLTSICHTVLLVSEGVHDNNMWRLMETVPPGP</sequence>
<organism evidence="1 2">
    <name type="scientific">Tanacetum coccineum</name>
    <dbReference type="NCBI Taxonomy" id="301880"/>
    <lineage>
        <taxon>Eukaryota</taxon>
        <taxon>Viridiplantae</taxon>
        <taxon>Streptophyta</taxon>
        <taxon>Embryophyta</taxon>
        <taxon>Tracheophyta</taxon>
        <taxon>Spermatophyta</taxon>
        <taxon>Magnoliopsida</taxon>
        <taxon>eudicotyledons</taxon>
        <taxon>Gunneridae</taxon>
        <taxon>Pentapetalae</taxon>
        <taxon>asterids</taxon>
        <taxon>campanulids</taxon>
        <taxon>Asterales</taxon>
        <taxon>Asteraceae</taxon>
        <taxon>Asteroideae</taxon>
        <taxon>Anthemideae</taxon>
        <taxon>Anthemidinae</taxon>
        <taxon>Tanacetum</taxon>
    </lineage>
</organism>
<evidence type="ECO:0000313" key="1">
    <source>
        <dbReference type="EMBL" id="GJS77635.1"/>
    </source>
</evidence>
<reference evidence="1" key="1">
    <citation type="journal article" date="2022" name="Int. J. Mol. Sci.">
        <title>Draft Genome of Tanacetum Coccineum: Genomic Comparison of Closely Related Tanacetum-Family Plants.</title>
        <authorList>
            <person name="Yamashiro T."/>
            <person name="Shiraishi A."/>
            <person name="Nakayama K."/>
            <person name="Satake H."/>
        </authorList>
    </citation>
    <scope>NUCLEOTIDE SEQUENCE</scope>
</reference>
<proteinExistence type="predicted"/>
<keyword evidence="1" id="KW-0695">RNA-directed DNA polymerase</keyword>
<keyword evidence="1" id="KW-0808">Transferase</keyword>
<gene>
    <name evidence="1" type="ORF">Tco_0727516</name>
</gene>
<dbReference type="PANTHER" id="PTHR14270:SF0">
    <property type="entry name" value="NONSENSE-MEDIATED MRNA DECAY FACTOR SMG9"/>
    <property type="match status" value="1"/>
</dbReference>
<dbReference type="Gene3D" id="3.20.20.210">
    <property type="match status" value="2"/>
</dbReference>
<protein>
    <submittedName>
        <fullName evidence="1">RNA-directed DNA polymerase, eukaryota</fullName>
    </submittedName>
</protein>
<dbReference type="InterPro" id="IPR039177">
    <property type="entry name" value="SMG9"/>
</dbReference>
<name>A0ABQ4YKW9_9ASTR</name>
<dbReference type="EMBL" id="BQNB010010462">
    <property type="protein sequence ID" value="GJS77635.1"/>
    <property type="molecule type" value="Genomic_DNA"/>
</dbReference>
<dbReference type="GO" id="GO:0003964">
    <property type="term" value="F:RNA-directed DNA polymerase activity"/>
    <property type="evidence" value="ECO:0007669"/>
    <property type="project" value="UniProtKB-KW"/>
</dbReference>
<accession>A0ABQ4YKW9</accession>
<dbReference type="Proteomes" id="UP001151760">
    <property type="component" value="Unassembled WGS sequence"/>
</dbReference>
<comment type="caution">
    <text evidence="1">The sequence shown here is derived from an EMBL/GenBank/DDBJ whole genome shotgun (WGS) entry which is preliminary data.</text>
</comment>
<dbReference type="SUPFAM" id="SSF51726">
    <property type="entry name" value="UROD/MetE-like"/>
    <property type="match status" value="1"/>
</dbReference>
<keyword evidence="1" id="KW-0548">Nucleotidyltransferase</keyword>
<dbReference type="PANTHER" id="PTHR14270">
    <property type="entry name" value="NONSENSE-MEDIATED MRNA DECAY FACTOR SMG9"/>
    <property type="match status" value="1"/>
</dbReference>
<keyword evidence="2" id="KW-1185">Reference proteome</keyword>